<feature type="domain" description="2EXR" evidence="1">
    <location>
        <begin position="19"/>
        <end position="111"/>
    </location>
</feature>
<comment type="caution">
    <text evidence="2">The sequence shown here is derived from an EMBL/GenBank/DDBJ whole genome shotgun (WGS) entry which is preliminary data.</text>
</comment>
<reference evidence="2" key="1">
    <citation type="journal article" date="2023" name="Mol. Phylogenet. Evol.">
        <title>Genome-scale phylogeny and comparative genomics of the fungal order Sordariales.</title>
        <authorList>
            <person name="Hensen N."/>
            <person name="Bonometti L."/>
            <person name="Westerberg I."/>
            <person name="Brannstrom I.O."/>
            <person name="Guillou S."/>
            <person name="Cros-Aarteil S."/>
            <person name="Calhoun S."/>
            <person name="Haridas S."/>
            <person name="Kuo A."/>
            <person name="Mondo S."/>
            <person name="Pangilinan J."/>
            <person name="Riley R."/>
            <person name="LaButti K."/>
            <person name="Andreopoulos B."/>
            <person name="Lipzen A."/>
            <person name="Chen C."/>
            <person name="Yan M."/>
            <person name="Daum C."/>
            <person name="Ng V."/>
            <person name="Clum A."/>
            <person name="Steindorff A."/>
            <person name="Ohm R.A."/>
            <person name="Martin F."/>
            <person name="Silar P."/>
            <person name="Natvig D.O."/>
            <person name="Lalanne C."/>
            <person name="Gautier V."/>
            <person name="Ament-Velasquez S.L."/>
            <person name="Kruys A."/>
            <person name="Hutchinson M.I."/>
            <person name="Powell A.J."/>
            <person name="Barry K."/>
            <person name="Miller A.N."/>
            <person name="Grigoriev I.V."/>
            <person name="Debuchy R."/>
            <person name="Gladieux P."/>
            <person name="Hiltunen Thoren M."/>
            <person name="Johannesson H."/>
        </authorList>
    </citation>
    <scope>NUCLEOTIDE SEQUENCE</scope>
    <source>
        <strain evidence="2">CBS 315.58</strain>
    </source>
</reference>
<proteinExistence type="predicted"/>
<dbReference type="InterPro" id="IPR045518">
    <property type="entry name" value="2EXR"/>
</dbReference>
<evidence type="ECO:0000313" key="3">
    <source>
        <dbReference type="Proteomes" id="UP001303160"/>
    </source>
</evidence>
<sequence length="214" mass="25203">MTDMVISAATSPASRGWHSLPTEMRLEIYRQCWEPRKIQFRCRHEEKEKKALGRKLPITLAIDRESRWETLRHYKRWSLKYNFKRKLNDKNHPGGMRRVKHGYINPKIDSIEIHDTQLYATRRFLLTGLVLDPTILASLDVTVTGYEWAVREVTDSVNIFDTPENRGAVRRIRVIIKLSGQYQSRSRRTWETKEFSIDLSAQSLENDMLVKSTL</sequence>
<keyword evidence="3" id="KW-1185">Reference proteome</keyword>
<name>A0AAN6XBR0_9PEZI</name>
<evidence type="ECO:0000259" key="1">
    <source>
        <dbReference type="Pfam" id="PF20150"/>
    </source>
</evidence>
<accession>A0AAN6XBR0</accession>
<reference evidence="2" key="2">
    <citation type="submission" date="2023-05" db="EMBL/GenBank/DDBJ databases">
        <authorList>
            <consortium name="Lawrence Berkeley National Laboratory"/>
            <person name="Steindorff A."/>
            <person name="Hensen N."/>
            <person name="Bonometti L."/>
            <person name="Westerberg I."/>
            <person name="Brannstrom I.O."/>
            <person name="Guillou S."/>
            <person name="Cros-Aarteil S."/>
            <person name="Calhoun S."/>
            <person name="Haridas S."/>
            <person name="Kuo A."/>
            <person name="Mondo S."/>
            <person name="Pangilinan J."/>
            <person name="Riley R."/>
            <person name="Labutti K."/>
            <person name="Andreopoulos B."/>
            <person name="Lipzen A."/>
            <person name="Chen C."/>
            <person name="Yanf M."/>
            <person name="Daum C."/>
            <person name="Ng V."/>
            <person name="Clum A."/>
            <person name="Ohm R."/>
            <person name="Martin F."/>
            <person name="Silar P."/>
            <person name="Natvig D."/>
            <person name="Lalanne C."/>
            <person name="Gautier V."/>
            <person name="Ament-Velasquez S.L."/>
            <person name="Kruys A."/>
            <person name="Hutchinson M.I."/>
            <person name="Powell A.J."/>
            <person name="Barry K."/>
            <person name="Miller A.N."/>
            <person name="Grigoriev I.V."/>
            <person name="Debuchy R."/>
            <person name="Gladieux P."/>
            <person name="Thoren M.H."/>
            <person name="Johannesson H."/>
        </authorList>
    </citation>
    <scope>NUCLEOTIDE SEQUENCE</scope>
    <source>
        <strain evidence="2">CBS 315.58</strain>
    </source>
</reference>
<dbReference type="AlphaFoldDB" id="A0AAN6XBR0"/>
<gene>
    <name evidence="2" type="ORF">QBC40DRAFT_300041</name>
</gene>
<protein>
    <recommendedName>
        <fullName evidence="1">2EXR domain-containing protein</fullName>
    </recommendedName>
</protein>
<dbReference type="Pfam" id="PF20150">
    <property type="entry name" value="2EXR"/>
    <property type="match status" value="1"/>
</dbReference>
<dbReference type="Proteomes" id="UP001303160">
    <property type="component" value="Unassembled WGS sequence"/>
</dbReference>
<dbReference type="EMBL" id="MU863979">
    <property type="protein sequence ID" value="KAK4196651.1"/>
    <property type="molecule type" value="Genomic_DNA"/>
</dbReference>
<organism evidence="2 3">
    <name type="scientific">Triangularia verruculosa</name>
    <dbReference type="NCBI Taxonomy" id="2587418"/>
    <lineage>
        <taxon>Eukaryota</taxon>
        <taxon>Fungi</taxon>
        <taxon>Dikarya</taxon>
        <taxon>Ascomycota</taxon>
        <taxon>Pezizomycotina</taxon>
        <taxon>Sordariomycetes</taxon>
        <taxon>Sordariomycetidae</taxon>
        <taxon>Sordariales</taxon>
        <taxon>Podosporaceae</taxon>
        <taxon>Triangularia</taxon>
    </lineage>
</organism>
<evidence type="ECO:0000313" key="2">
    <source>
        <dbReference type="EMBL" id="KAK4196651.1"/>
    </source>
</evidence>